<evidence type="ECO:0000256" key="4">
    <source>
        <dbReference type="ARBA" id="ARBA00022989"/>
    </source>
</evidence>
<gene>
    <name evidence="8" type="ORF">FVR03_18295</name>
</gene>
<evidence type="ECO:0000259" key="7">
    <source>
        <dbReference type="Pfam" id="PF13396"/>
    </source>
</evidence>
<feature type="domain" description="Cardiolipin synthase N-terminal" evidence="7">
    <location>
        <begin position="28"/>
        <end position="71"/>
    </location>
</feature>
<evidence type="ECO:0000256" key="3">
    <source>
        <dbReference type="ARBA" id="ARBA00022692"/>
    </source>
</evidence>
<dbReference type="InterPro" id="IPR027379">
    <property type="entry name" value="CLS_N"/>
</dbReference>
<protein>
    <submittedName>
        <fullName evidence="8">PLDc_N domain-containing protein</fullName>
    </submittedName>
</protein>
<dbReference type="OrthoDB" id="1123412at2"/>
<sequence length="80" mass="8878">MLLNAFLFVGIGGPEILLILFFMGIPAILWLWALVDLLKSDFKNQTNKLVWTLVIIFLPVLGALLYLLIGRGQKVAAVIP</sequence>
<feature type="transmembrane region" description="Helical" evidence="6">
    <location>
        <begin position="49"/>
        <end position="69"/>
    </location>
</feature>
<evidence type="ECO:0000313" key="9">
    <source>
        <dbReference type="Proteomes" id="UP000321926"/>
    </source>
</evidence>
<accession>A0A5C8J8V4</accession>
<keyword evidence="9" id="KW-1185">Reference proteome</keyword>
<keyword evidence="3 6" id="KW-0812">Transmembrane</keyword>
<proteinExistence type="predicted"/>
<comment type="caution">
    <text evidence="8">The sequence shown here is derived from an EMBL/GenBank/DDBJ whole genome shotgun (WGS) entry which is preliminary data.</text>
</comment>
<comment type="subcellular location">
    <subcellularLocation>
        <location evidence="1">Cell membrane</location>
        <topology evidence="1">Multi-pass membrane protein</topology>
    </subcellularLocation>
</comment>
<dbReference type="Pfam" id="PF13396">
    <property type="entry name" value="PLDc_N"/>
    <property type="match status" value="1"/>
</dbReference>
<dbReference type="RefSeq" id="WP_147923216.1">
    <property type="nucleotide sequence ID" value="NZ_VRTY01000084.1"/>
</dbReference>
<evidence type="ECO:0000256" key="2">
    <source>
        <dbReference type="ARBA" id="ARBA00022475"/>
    </source>
</evidence>
<evidence type="ECO:0000256" key="1">
    <source>
        <dbReference type="ARBA" id="ARBA00004651"/>
    </source>
</evidence>
<reference evidence="8 9" key="1">
    <citation type="submission" date="2019-08" db="EMBL/GenBank/DDBJ databases">
        <authorList>
            <person name="Shi S."/>
        </authorList>
    </citation>
    <scope>NUCLEOTIDE SEQUENCE [LARGE SCALE GENOMIC DNA]</scope>
    <source>
        <strain evidence="8 9">GY10130</strain>
    </source>
</reference>
<dbReference type="AlphaFoldDB" id="A0A5C8J8V4"/>
<evidence type="ECO:0000256" key="5">
    <source>
        <dbReference type="ARBA" id="ARBA00023136"/>
    </source>
</evidence>
<keyword evidence="4 6" id="KW-1133">Transmembrane helix</keyword>
<organism evidence="8 9">
    <name type="scientific">Pontibacter qinzhouensis</name>
    <dbReference type="NCBI Taxonomy" id="2603253"/>
    <lineage>
        <taxon>Bacteria</taxon>
        <taxon>Pseudomonadati</taxon>
        <taxon>Bacteroidota</taxon>
        <taxon>Cytophagia</taxon>
        <taxon>Cytophagales</taxon>
        <taxon>Hymenobacteraceae</taxon>
        <taxon>Pontibacter</taxon>
    </lineage>
</organism>
<dbReference type="GO" id="GO:0005886">
    <property type="term" value="C:plasma membrane"/>
    <property type="evidence" value="ECO:0007669"/>
    <property type="project" value="UniProtKB-SubCell"/>
</dbReference>
<evidence type="ECO:0000256" key="6">
    <source>
        <dbReference type="SAM" id="Phobius"/>
    </source>
</evidence>
<keyword evidence="2" id="KW-1003">Cell membrane</keyword>
<dbReference type="EMBL" id="VRTY01000084">
    <property type="protein sequence ID" value="TXK33872.1"/>
    <property type="molecule type" value="Genomic_DNA"/>
</dbReference>
<name>A0A5C8J8V4_9BACT</name>
<feature type="transmembrane region" description="Helical" evidence="6">
    <location>
        <begin position="16"/>
        <end position="37"/>
    </location>
</feature>
<dbReference type="Proteomes" id="UP000321926">
    <property type="component" value="Unassembled WGS sequence"/>
</dbReference>
<keyword evidence="5 6" id="KW-0472">Membrane</keyword>
<evidence type="ECO:0000313" key="8">
    <source>
        <dbReference type="EMBL" id="TXK33872.1"/>
    </source>
</evidence>